<feature type="compositionally biased region" description="Polar residues" evidence="1">
    <location>
        <begin position="637"/>
        <end position="646"/>
    </location>
</feature>
<evidence type="ECO:0000259" key="2">
    <source>
        <dbReference type="Pfam" id="PF06985"/>
    </source>
</evidence>
<evidence type="ECO:0000313" key="3">
    <source>
        <dbReference type="EMBL" id="KAF4845564.1"/>
    </source>
</evidence>
<dbReference type="Proteomes" id="UP000711996">
    <property type="component" value="Unassembled WGS sequence"/>
</dbReference>
<organism evidence="3 4">
    <name type="scientific">Colletotrichum siamense</name>
    <name type="common">Anthracnose fungus</name>
    <dbReference type="NCBI Taxonomy" id="690259"/>
    <lineage>
        <taxon>Eukaryota</taxon>
        <taxon>Fungi</taxon>
        <taxon>Dikarya</taxon>
        <taxon>Ascomycota</taxon>
        <taxon>Pezizomycotina</taxon>
        <taxon>Sordariomycetes</taxon>
        <taxon>Hypocreomycetidae</taxon>
        <taxon>Glomerellales</taxon>
        <taxon>Glomerellaceae</taxon>
        <taxon>Colletotrichum</taxon>
        <taxon>Colletotrichum gloeosporioides species complex</taxon>
    </lineage>
</organism>
<dbReference type="InterPro" id="IPR010730">
    <property type="entry name" value="HET"/>
</dbReference>
<dbReference type="OrthoDB" id="4808248at2759"/>
<name>A0A9P5EJG8_COLSI</name>
<accession>A0A9P5EJG8</accession>
<dbReference type="Pfam" id="PF06985">
    <property type="entry name" value="HET"/>
    <property type="match status" value="1"/>
</dbReference>
<sequence>MSLCSICNSLQVDATTNESPDETNWPGPDRFKTFELYVPVQEWRESADGGCPTCRLVWDALFYFHGELASELAGTTVDEDEPVNISLSGILGETLLLSLYPLPKETHFPGLEFFTYHNSQATSWPIIGPAGDIAPSLNLERCLELCKRWITACEQEHPQCQSDRVQPLPTRVLDLGQPGIPVNVRLYEPLPSSKACYIALSYCWGKVLNLTTTSSNLAQRKAGISWDGLSESFRDAILICRSLGVRYMWIDALCIIQDSPSDWEKEAARMADVYENAFLTIATDAARDPTWGILTPRHLEMISVQDAIAKPDKPRGKRNYDVLSVPIKDDRGVECIIQVREPLLHSDIVFPRTYHDVSYPLLTRAWTLQERLLARRTLHFTAFELIWECKQTLFCECDCIAREFHGLDGHNGPKVSYERAMVRQRQEREVMSRREDSDRDLGLANRPRMLETIKTWTLIIGGYTGRNLTFVTDKLPAIAGLARRYAAQVQGPSTLQPPATHQIYLAGLWLTDLPWLLCWRAFQRRFAQRPAEYCAPTWSWASLTTPVIWDYSLYDAAAQVEVLDATTVPQGLDGFGRVKGGSLTLTGYVKRATLDFDAGPNTVVGLNNENGDRIFFVPDQNPSDTKTGADGHDMSSDPLSKSAQRSVSSMSHGDAVACLWVLHNVATGAVYGLVLAVPGKTSIERSLRDHAASGAELAAFERIGLITSMSRKYHKDEISALSWFSGAEKQAVTISE</sequence>
<feature type="domain" description="Heterokaryon incompatibility" evidence="2">
    <location>
        <begin position="197"/>
        <end position="370"/>
    </location>
</feature>
<comment type="caution">
    <text evidence="3">The sequence shown here is derived from an EMBL/GenBank/DDBJ whole genome shotgun (WGS) entry which is preliminary data.</text>
</comment>
<feature type="region of interest" description="Disordered" evidence="1">
    <location>
        <begin position="618"/>
        <end position="646"/>
    </location>
</feature>
<proteinExistence type="predicted"/>
<evidence type="ECO:0000256" key="1">
    <source>
        <dbReference type="SAM" id="MobiDB-lite"/>
    </source>
</evidence>
<keyword evidence="4" id="KW-1185">Reference proteome</keyword>
<protein>
    <recommendedName>
        <fullName evidence="2">Heterokaryon incompatibility domain-containing protein</fullName>
    </recommendedName>
</protein>
<dbReference type="EMBL" id="QPMT01000070">
    <property type="protein sequence ID" value="KAF4845564.1"/>
    <property type="molecule type" value="Genomic_DNA"/>
</dbReference>
<dbReference type="PANTHER" id="PTHR33112">
    <property type="entry name" value="DOMAIN PROTEIN, PUTATIVE-RELATED"/>
    <property type="match status" value="1"/>
</dbReference>
<gene>
    <name evidence="3" type="ORF">CGCSCA2_v013563</name>
</gene>
<evidence type="ECO:0000313" key="4">
    <source>
        <dbReference type="Proteomes" id="UP000711996"/>
    </source>
</evidence>
<dbReference type="AlphaFoldDB" id="A0A9P5EJG8"/>
<dbReference type="PANTHER" id="PTHR33112:SF13">
    <property type="entry name" value="HETEROKARYON INCOMPATIBILITY DOMAIN-CONTAINING PROTEIN"/>
    <property type="match status" value="1"/>
</dbReference>
<reference evidence="3" key="1">
    <citation type="submission" date="2019-06" db="EMBL/GenBank/DDBJ databases">
        <authorList>
            <person name="Gan P."/>
            <person name="Shirasu K."/>
        </authorList>
    </citation>
    <scope>NUCLEOTIDE SEQUENCE [LARGE SCALE GENOMIC DNA]</scope>
    <source>
        <strain evidence="3">CAD2</strain>
    </source>
</reference>